<protein>
    <recommendedName>
        <fullName evidence="3">DNA helicase DnaB-like N-terminal domain-containing protein</fullName>
    </recommendedName>
</protein>
<dbReference type="Pfam" id="PF00772">
    <property type="entry name" value="DnaB"/>
    <property type="match status" value="1"/>
</dbReference>
<organism evidence="4">
    <name type="scientific">marine sediment metagenome</name>
    <dbReference type="NCBI Taxonomy" id="412755"/>
    <lineage>
        <taxon>unclassified sequences</taxon>
        <taxon>metagenomes</taxon>
        <taxon>ecological metagenomes</taxon>
    </lineage>
</organism>
<dbReference type="PANTHER" id="PTHR30153">
    <property type="entry name" value="REPLICATIVE DNA HELICASE DNAB"/>
    <property type="match status" value="1"/>
</dbReference>
<name>A0A0F9HNN2_9ZZZZ</name>
<sequence>MAKKSIQIKTAPNSKESEMMVLGCSLTSVNSLNTAADNLDDTDFYYTEHKKIFKVLKEAYKKDRPADIHIVAEELKRLDILDDIGGVAYLTTLAQFAGTSAYIEEYVQ</sequence>
<dbReference type="GO" id="GO:0006260">
    <property type="term" value="P:DNA replication"/>
    <property type="evidence" value="ECO:0007669"/>
    <property type="project" value="UniProtKB-KW"/>
</dbReference>
<dbReference type="GO" id="GO:0005524">
    <property type="term" value="F:ATP binding"/>
    <property type="evidence" value="ECO:0007669"/>
    <property type="project" value="InterPro"/>
</dbReference>
<dbReference type="InterPro" id="IPR016136">
    <property type="entry name" value="DNA_helicase_N/primase_C"/>
</dbReference>
<accession>A0A0F9HNN2</accession>
<keyword evidence="1" id="KW-0235">DNA replication</keyword>
<evidence type="ECO:0000256" key="1">
    <source>
        <dbReference type="ARBA" id="ARBA00022705"/>
    </source>
</evidence>
<dbReference type="AlphaFoldDB" id="A0A0F9HNN2"/>
<proteinExistence type="predicted"/>
<dbReference type="SUPFAM" id="SSF48024">
    <property type="entry name" value="N-terminal domain of DnaB helicase"/>
    <property type="match status" value="1"/>
</dbReference>
<dbReference type="InterPro" id="IPR007693">
    <property type="entry name" value="DNA_helicase_DnaB-like_N"/>
</dbReference>
<evidence type="ECO:0000259" key="3">
    <source>
        <dbReference type="Pfam" id="PF00772"/>
    </source>
</evidence>
<dbReference type="PANTHER" id="PTHR30153:SF2">
    <property type="entry name" value="REPLICATIVE DNA HELICASE"/>
    <property type="match status" value="1"/>
</dbReference>
<dbReference type="InterPro" id="IPR036185">
    <property type="entry name" value="DNA_heli_DnaB-like_N_sf"/>
</dbReference>
<keyword evidence="2" id="KW-0238">DNA-binding</keyword>
<feature type="domain" description="DNA helicase DnaB-like N-terminal" evidence="3">
    <location>
        <begin position="11"/>
        <end position="108"/>
    </location>
</feature>
<dbReference type="GO" id="GO:0003677">
    <property type="term" value="F:DNA binding"/>
    <property type="evidence" value="ECO:0007669"/>
    <property type="project" value="UniProtKB-KW"/>
</dbReference>
<dbReference type="GO" id="GO:0005829">
    <property type="term" value="C:cytosol"/>
    <property type="evidence" value="ECO:0007669"/>
    <property type="project" value="TreeGrafter"/>
</dbReference>
<evidence type="ECO:0000313" key="4">
    <source>
        <dbReference type="EMBL" id="KKM16772.1"/>
    </source>
</evidence>
<comment type="caution">
    <text evidence="4">The sequence shown here is derived from an EMBL/GenBank/DDBJ whole genome shotgun (WGS) entry which is preliminary data.</text>
</comment>
<evidence type="ECO:0000256" key="2">
    <source>
        <dbReference type="ARBA" id="ARBA00023125"/>
    </source>
</evidence>
<reference evidence="4" key="1">
    <citation type="journal article" date="2015" name="Nature">
        <title>Complex archaea that bridge the gap between prokaryotes and eukaryotes.</title>
        <authorList>
            <person name="Spang A."/>
            <person name="Saw J.H."/>
            <person name="Jorgensen S.L."/>
            <person name="Zaremba-Niedzwiedzka K."/>
            <person name="Martijn J."/>
            <person name="Lind A.E."/>
            <person name="van Eijk R."/>
            <person name="Schleper C."/>
            <person name="Guy L."/>
            <person name="Ettema T.J."/>
        </authorList>
    </citation>
    <scope>NUCLEOTIDE SEQUENCE</scope>
</reference>
<gene>
    <name evidence="4" type="ORF">LCGC14_1682430</name>
</gene>
<dbReference type="Gene3D" id="1.10.860.10">
    <property type="entry name" value="DNAb Helicase, Chain A"/>
    <property type="match status" value="1"/>
</dbReference>
<feature type="non-terminal residue" evidence="4">
    <location>
        <position position="108"/>
    </location>
</feature>
<dbReference type="EMBL" id="LAZR01014602">
    <property type="protein sequence ID" value="KKM16772.1"/>
    <property type="molecule type" value="Genomic_DNA"/>
</dbReference>
<dbReference type="GO" id="GO:0003678">
    <property type="term" value="F:DNA helicase activity"/>
    <property type="evidence" value="ECO:0007669"/>
    <property type="project" value="InterPro"/>
</dbReference>